<evidence type="ECO:0000256" key="2">
    <source>
        <dbReference type="ARBA" id="ARBA00022448"/>
    </source>
</evidence>
<evidence type="ECO:0000256" key="8">
    <source>
        <dbReference type="ARBA" id="ARBA00038436"/>
    </source>
</evidence>
<feature type="transmembrane region" description="Helical" evidence="9">
    <location>
        <begin position="159"/>
        <end position="181"/>
    </location>
</feature>
<sequence length="191" mass="21078">MSSVLSEERVERAGVLARVSARLAAVEWYCAGLLLCVVFLLLLLNVVTRSLGSPLIWVDELAIYVMIWAALIGASIGIRNRDHIAMTLLTDMLPVGSRRALLIGVDAALLVFFAILGVILWNWFDPVGVLAAETLAEFSQKSFNFIYEEPTTTIAMRKVWFWLILPAFFLSGTLHAAANLATRLRGGEGER</sequence>
<accession>A0ABS7RBG5</accession>
<protein>
    <recommendedName>
        <fullName evidence="9">TRAP transporter small permease protein</fullName>
    </recommendedName>
</protein>
<gene>
    <name evidence="11" type="ORF">KVG22_16905</name>
</gene>
<evidence type="ECO:0000256" key="3">
    <source>
        <dbReference type="ARBA" id="ARBA00022475"/>
    </source>
</evidence>
<evidence type="ECO:0000256" key="7">
    <source>
        <dbReference type="ARBA" id="ARBA00023136"/>
    </source>
</evidence>
<evidence type="ECO:0000256" key="1">
    <source>
        <dbReference type="ARBA" id="ARBA00004429"/>
    </source>
</evidence>
<keyword evidence="2 9" id="KW-0813">Transport</keyword>
<dbReference type="InterPro" id="IPR055348">
    <property type="entry name" value="DctQ"/>
</dbReference>
<keyword evidence="7 9" id="KW-0472">Membrane</keyword>
<dbReference type="PANTHER" id="PTHR35011">
    <property type="entry name" value="2,3-DIKETO-L-GULONATE TRAP TRANSPORTER SMALL PERMEASE PROTEIN YIAM"/>
    <property type="match status" value="1"/>
</dbReference>
<comment type="similarity">
    <text evidence="8 9">Belongs to the TRAP transporter small permease family.</text>
</comment>
<evidence type="ECO:0000256" key="9">
    <source>
        <dbReference type="RuleBase" id="RU369079"/>
    </source>
</evidence>
<comment type="caution">
    <text evidence="11">The sequence shown here is derived from an EMBL/GenBank/DDBJ whole genome shotgun (WGS) entry which is preliminary data.</text>
</comment>
<feature type="transmembrane region" description="Helical" evidence="9">
    <location>
        <begin position="100"/>
        <end position="124"/>
    </location>
</feature>
<name>A0ABS7RBG5_9HYPH</name>
<comment type="subunit">
    <text evidence="9">The complex comprises the extracytoplasmic solute receptor protein and the two transmembrane proteins.</text>
</comment>
<reference evidence="11 12" key="1">
    <citation type="submission" date="2021-06" db="EMBL/GenBank/DDBJ databases">
        <title>Nitratireductor porphyridii sp. nov., isolated from a small marine red alga, Porphyridium purpureum in South Korea.</title>
        <authorList>
            <person name="Kim K.H."/>
            <person name="Kristyanto S."/>
            <person name="Jeon C.O."/>
        </authorList>
    </citation>
    <scope>NUCLEOTIDE SEQUENCE [LARGE SCALE GENOMIC DNA]</scope>
    <source>
        <strain evidence="11 12">R6</strain>
    </source>
</reference>
<keyword evidence="3" id="KW-1003">Cell membrane</keyword>
<organism evidence="11 12">
    <name type="scientific">Nitratireductor rhodophyticola</name>
    <dbReference type="NCBI Taxonomy" id="2854036"/>
    <lineage>
        <taxon>Bacteria</taxon>
        <taxon>Pseudomonadati</taxon>
        <taxon>Pseudomonadota</taxon>
        <taxon>Alphaproteobacteria</taxon>
        <taxon>Hyphomicrobiales</taxon>
        <taxon>Phyllobacteriaceae</taxon>
        <taxon>Nitratireductor</taxon>
    </lineage>
</organism>
<comment type="function">
    <text evidence="9">Part of the tripartite ATP-independent periplasmic (TRAP) transport system.</text>
</comment>
<keyword evidence="12" id="KW-1185">Reference proteome</keyword>
<dbReference type="Pfam" id="PF04290">
    <property type="entry name" value="DctQ"/>
    <property type="match status" value="1"/>
</dbReference>
<feature type="transmembrane region" description="Helical" evidence="9">
    <location>
        <begin position="28"/>
        <end position="49"/>
    </location>
</feature>
<proteinExistence type="inferred from homology"/>
<evidence type="ECO:0000256" key="5">
    <source>
        <dbReference type="ARBA" id="ARBA00022692"/>
    </source>
</evidence>
<evidence type="ECO:0000313" key="12">
    <source>
        <dbReference type="Proteomes" id="UP000777661"/>
    </source>
</evidence>
<dbReference type="InterPro" id="IPR007387">
    <property type="entry name" value="TRAP_DctQ"/>
</dbReference>
<keyword evidence="5 9" id="KW-0812">Transmembrane</keyword>
<evidence type="ECO:0000256" key="6">
    <source>
        <dbReference type="ARBA" id="ARBA00022989"/>
    </source>
</evidence>
<keyword evidence="4 9" id="KW-0997">Cell inner membrane</keyword>
<dbReference type="Proteomes" id="UP000777661">
    <property type="component" value="Unassembled WGS sequence"/>
</dbReference>
<keyword evidence="6 9" id="KW-1133">Transmembrane helix</keyword>
<dbReference type="EMBL" id="JAHSQO010000005">
    <property type="protein sequence ID" value="MBY8918286.1"/>
    <property type="molecule type" value="Genomic_DNA"/>
</dbReference>
<comment type="subcellular location">
    <subcellularLocation>
        <location evidence="1 9">Cell inner membrane</location>
        <topology evidence="1 9">Multi-pass membrane protein</topology>
    </subcellularLocation>
</comment>
<evidence type="ECO:0000256" key="4">
    <source>
        <dbReference type="ARBA" id="ARBA00022519"/>
    </source>
</evidence>
<dbReference type="PANTHER" id="PTHR35011:SF2">
    <property type="entry name" value="2,3-DIKETO-L-GULONATE TRAP TRANSPORTER SMALL PERMEASE PROTEIN YIAM"/>
    <property type="match status" value="1"/>
</dbReference>
<feature type="domain" description="Tripartite ATP-independent periplasmic transporters DctQ component" evidence="10">
    <location>
        <begin position="39"/>
        <end position="185"/>
    </location>
</feature>
<evidence type="ECO:0000313" key="11">
    <source>
        <dbReference type="EMBL" id="MBY8918286.1"/>
    </source>
</evidence>
<evidence type="ECO:0000259" key="10">
    <source>
        <dbReference type="Pfam" id="PF04290"/>
    </source>
</evidence>
<feature type="transmembrane region" description="Helical" evidence="9">
    <location>
        <begin position="61"/>
        <end position="79"/>
    </location>
</feature>